<comment type="caution">
    <text evidence="2">The sequence shown here is derived from an EMBL/GenBank/DDBJ whole genome shotgun (WGS) entry which is preliminary data.</text>
</comment>
<protein>
    <submittedName>
        <fullName evidence="2">Uncharacterized protein</fullName>
    </submittedName>
</protein>
<dbReference type="SUPFAM" id="SSF56672">
    <property type="entry name" value="DNA/RNA polymerases"/>
    <property type="match status" value="1"/>
</dbReference>
<dbReference type="PANTHER" id="PTHR15503:SF22">
    <property type="entry name" value="TRANSPOSON TY3-I GAG POLYPROTEIN"/>
    <property type="match status" value="1"/>
</dbReference>
<feature type="compositionally biased region" description="Polar residues" evidence="1">
    <location>
        <begin position="375"/>
        <end position="388"/>
    </location>
</feature>
<evidence type="ECO:0000313" key="2">
    <source>
        <dbReference type="EMBL" id="MBW0476377.1"/>
    </source>
</evidence>
<organism evidence="2 3">
    <name type="scientific">Austropuccinia psidii MF-1</name>
    <dbReference type="NCBI Taxonomy" id="1389203"/>
    <lineage>
        <taxon>Eukaryota</taxon>
        <taxon>Fungi</taxon>
        <taxon>Dikarya</taxon>
        <taxon>Basidiomycota</taxon>
        <taxon>Pucciniomycotina</taxon>
        <taxon>Pucciniomycetes</taxon>
        <taxon>Pucciniales</taxon>
        <taxon>Sphaerophragmiaceae</taxon>
        <taxon>Austropuccinia</taxon>
    </lineage>
</organism>
<reference evidence="2" key="1">
    <citation type="submission" date="2021-03" db="EMBL/GenBank/DDBJ databases">
        <title>Draft genome sequence of rust myrtle Austropuccinia psidii MF-1, a brazilian biotype.</title>
        <authorList>
            <person name="Quecine M.C."/>
            <person name="Pachon D.M.R."/>
            <person name="Bonatelli M.L."/>
            <person name="Correr F.H."/>
            <person name="Franceschini L.M."/>
            <person name="Leite T.F."/>
            <person name="Margarido G.R.A."/>
            <person name="Almeida C.A."/>
            <person name="Ferrarezi J.A."/>
            <person name="Labate C.A."/>
        </authorList>
    </citation>
    <scope>NUCLEOTIDE SEQUENCE</scope>
    <source>
        <strain evidence="2">MF-1</strain>
    </source>
</reference>
<gene>
    <name evidence="2" type="ORF">O181_016092</name>
</gene>
<keyword evidence="3" id="KW-1185">Reference proteome</keyword>
<feature type="region of interest" description="Disordered" evidence="1">
    <location>
        <begin position="296"/>
        <end position="388"/>
    </location>
</feature>
<dbReference type="Proteomes" id="UP000765509">
    <property type="component" value="Unassembled WGS sequence"/>
</dbReference>
<dbReference type="EMBL" id="AVOT02004448">
    <property type="protein sequence ID" value="MBW0476377.1"/>
    <property type="molecule type" value="Genomic_DNA"/>
</dbReference>
<dbReference type="InterPro" id="IPR043502">
    <property type="entry name" value="DNA/RNA_pol_sf"/>
</dbReference>
<evidence type="ECO:0000256" key="1">
    <source>
        <dbReference type="SAM" id="MobiDB-lite"/>
    </source>
</evidence>
<proteinExistence type="predicted"/>
<feature type="compositionally biased region" description="Acidic residues" evidence="1">
    <location>
        <begin position="344"/>
        <end position="367"/>
    </location>
</feature>
<name>A0A9Q3C3C1_9BASI</name>
<dbReference type="PANTHER" id="PTHR15503">
    <property type="entry name" value="LDOC1 RELATED"/>
    <property type="match status" value="1"/>
</dbReference>
<sequence length="421" mass="46550">MVELPSFPSFKGDFLVIDTPKKEDLILSFESLNHFNPSIDSRQGMITFNADHKDYDDPSKSFSNEFSFAKYCASLAGSSRAPTFPYSVNIASFNSHTLLLSSRDEVFKEIQDVEEDNSVSSFHIFFGNMDLPPSYYHDSLEELWDEEEEPEEVETVMRIIPSAYHQYLDLFSKVKAERLPPQNDYDHHIELEGSLPPVVVIYASSNQDSDTLRACTLESLEKGFIQPSSSSTGAPVLFVKKKDGGLQLCIDDFKLNAYLLAILLSLHSQMLCLILSLSPLNKGSLDLTPSFHQLSENLDRGPPIEGEAPSRQGVMKSRRSRSLSGLLGGYPGMSEGARVRLGEVEDEEGEESVEEEGSGETEVEDALENAPEVPQGSNLAPTNQPVVSQSDPSLLKIIEQMATIMVKLSQEAAPRDSSKAP</sequence>
<dbReference type="Gene3D" id="3.10.10.10">
    <property type="entry name" value="HIV Type 1 Reverse Transcriptase, subunit A, domain 1"/>
    <property type="match status" value="1"/>
</dbReference>
<dbReference type="AlphaFoldDB" id="A0A9Q3C3C1"/>
<accession>A0A9Q3C3C1</accession>
<evidence type="ECO:0000313" key="3">
    <source>
        <dbReference type="Proteomes" id="UP000765509"/>
    </source>
</evidence>
<dbReference type="InterPro" id="IPR032567">
    <property type="entry name" value="RTL1-rel"/>
</dbReference>